<keyword evidence="1" id="KW-0472">Membrane</keyword>
<protein>
    <submittedName>
        <fullName evidence="2">Uncharacterized protein</fullName>
    </submittedName>
</protein>
<organism evidence="2">
    <name type="scientific">marine metagenome</name>
    <dbReference type="NCBI Taxonomy" id="408172"/>
    <lineage>
        <taxon>unclassified sequences</taxon>
        <taxon>metagenomes</taxon>
        <taxon>ecological metagenomes</taxon>
    </lineage>
</organism>
<gene>
    <name evidence="2" type="ORF">METZ01_LOCUS199419</name>
</gene>
<feature type="transmembrane region" description="Helical" evidence="1">
    <location>
        <begin position="53"/>
        <end position="75"/>
    </location>
</feature>
<reference evidence="2" key="1">
    <citation type="submission" date="2018-05" db="EMBL/GenBank/DDBJ databases">
        <authorList>
            <person name="Lanie J.A."/>
            <person name="Ng W.-L."/>
            <person name="Kazmierczak K.M."/>
            <person name="Andrzejewski T.M."/>
            <person name="Davidsen T.M."/>
            <person name="Wayne K.J."/>
            <person name="Tettelin H."/>
            <person name="Glass J.I."/>
            <person name="Rusch D."/>
            <person name="Podicherti R."/>
            <person name="Tsui H.-C.T."/>
            <person name="Winkler M.E."/>
        </authorList>
    </citation>
    <scope>NUCLEOTIDE SEQUENCE</scope>
</reference>
<evidence type="ECO:0000256" key="1">
    <source>
        <dbReference type="SAM" id="Phobius"/>
    </source>
</evidence>
<dbReference type="EMBL" id="UINC01043067">
    <property type="protein sequence ID" value="SVB46565.1"/>
    <property type="molecule type" value="Genomic_DNA"/>
</dbReference>
<sequence>QPMKRILTIVYRSGTLILWGIAAVGLAAIWATIFQGEPRFILGQPLPEDGKKGFWISLLLVGAAAIIQMLWYWVLAEDEKE</sequence>
<proteinExistence type="predicted"/>
<feature type="transmembrane region" description="Helical" evidence="1">
    <location>
        <begin position="9"/>
        <end position="33"/>
    </location>
</feature>
<dbReference type="AlphaFoldDB" id="A0A382E7Z1"/>
<keyword evidence="1" id="KW-1133">Transmembrane helix</keyword>
<keyword evidence="1" id="KW-0812">Transmembrane</keyword>
<feature type="non-terminal residue" evidence="2">
    <location>
        <position position="1"/>
    </location>
</feature>
<name>A0A382E7Z1_9ZZZZ</name>
<evidence type="ECO:0000313" key="2">
    <source>
        <dbReference type="EMBL" id="SVB46565.1"/>
    </source>
</evidence>
<accession>A0A382E7Z1</accession>